<dbReference type="EMBL" id="CP031078">
    <property type="protein sequence ID" value="AYF00454.1"/>
    <property type="molecule type" value="Genomic_DNA"/>
</dbReference>
<dbReference type="RefSeq" id="WP_158594958.1">
    <property type="nucleotide sequence ID" value="NZ_CP031078.1"/>
</dbReference>
<evidence type="ECO:0000313" key="1">
    <source>
        <dbReference type="EMBL" id="AYF00454.1"/>
    </source>
</evidence>
<gene>
    <name evidence="1" type="ORF">PY32053_00779</name>
</gene>
<proteinExistence type="predicted"/>
<accession>A0A386UIC7</accession>
<name>A0A386UIC7_9RHOB</name>
<organism evidence="1 2">
    <name type="scientific">Paracoccus yeei</name>
    <dbReference type="NCBI Taxonomy" id="147645"/>
    <lineage>
        <taxon>Bacteria</taxon>
        <taxon>Pseudomonadati</taxon>
        <taxon>Pseudomonadota</taxon>
        <taxon>Alphaproteobacteria</taxon>
        <taxon>Rhodobacterales</taxon>
        <taxon>Paracoccaceae</taxon>
        <taxon>Paracoccus</taxon>
    </lineage>
</organism>
<protein>
    <submittedName>
        <fullName evidence="1">Uncharacterized protein</fullName>
    </submittedName>
</protein>
<dbReference type="AlphaFoldDB" id="A0A386UIC7"/>
<dbReference type="Proteomes" id="UP000272010">
    <property type="component" value="Chromosome"/>
</dbReference>
<reference evidence="2" key="1">
    <citation type="submission" date="2018-07" db="EMBL/GenBank/DDBJ databases">
        <title>Genome Structure of the Opportunistic Pathogen Paracoccus yeei (Alphaproteobacteria) and Identification of Putative Virulence Factors.</title>
        <authorList>
            <person name="Lasek R."/>
            <person name="Szuplewska M."/>
            <person name="Mitura M."/>
            <person name="Decewicz P."/>
            <person name="Chmielowska C."/>
            <person name="Pawlot A."/>
            <person name="Sentkowska D."/>
            <person name="Czarnecki J."/>
            <person name="Bartosik D."/>
        </authorList>
    </citation>
    <scope>NUCLEOTIDE SEQUENCE [LARGE SCALE GENOMIC DNA]</scope>
    <source>
        <strain evidence="2">CCUG 32053</strain>
    </source>
</reference>
<sequence>MATKTLNYTILEEGYLYGVYRKKGETVDLTEEQARLFVPDRLAPTPVKGAAAKD</sequence>
<evidence type="ECO:0000313" key="2">
    <source>
        <dbReference type="Proteomes" id="UP000272010"/>
    </source>
</evidence>